<accession>A0AAU9MPD7</accession>
<dbReference type="EMBL" id="CAKMRJ010002223">
    <property type="protein sequence ID" value="CAH1426543.1"/>
    <property type="molecule type" value="Genomic_DNA"/>
</dbReference>
<proteinExistence type="predicted"/>
<dbReference type="Proteomes" id="UP001157418">
    <property type="component" value="Unassembled WGS sequence"/>
</dbReference>
<comment type="caution">
    <text evidence="1">The sequence shown here is derived from an EMBL/GenBank/DDBJ whole genome shotgun (WGS) entry which is preliminary data.</text>
</comment>
<evidence type="ECO:0000313" key="1">
    <source>
        <dbReference type="EMBL" id="CAH1426543.1"/>
    </source>
</evidence>
<reference evidence="1 2" key="1">
    <citation type="submission" date="2022-01" db="EMBL/GenBank/DDBJ databases">
        <authorList>
            <person name="Xiong W."/>
            <person name="Schranz E."/>
        </authorList>
    </citation>
    <scope>NUCLEOTIDE SEQUENCE [LARGE SCALE GENOMIC DNA]</scope>
</reference>
<name>A0AAU9MPD7_9ASTR</name>
<sequence length="155" mass="16853">MPDLFSLPESTAANDIVLLPLLFSSISPTLNFSNLPAPYLHSTVLSGIDQRHPHCFRLLLTISHVTPLPSPTLSSYIAIIDSASTTGRRSSPETLTIVVSLADYTVIHHHRPGSVSDHPPLSATIVNLPLSVSHHPQLCYSKASKMLLEVGTWKM</sequence>
<organism evidence="1 2">
    <name type="scientific">Lactuca virosa</name>
    <dbReference type="NCBI Taxonomy" id="75947"/>
    <lineage>
        <taxon>Eukaryota</taxon>
        <taxon>Viridiplantae</taxon>
        <taxon>Streptophyta</taxon>
        <taxon>Embryophyta</taxon>
        <taxon>Tracheophyta</taxon>
        <taxon>Spermatophyta</taxon>
        <taxon>Magnoliopsida</taxon>
        <taxon>eudicotyledons</taxon>
        <taxon>Gunneridae</taxon>
        <taxon>Pentapetalae</taxon>
        <taxon>asterids</taxon>
        <taxon>campanulids</taxon>
        <taxon>Asterales</taxon>
        <taxon>Asteraceae</taxon>
        <taxon>Cichorioideae</taxon>
        <taxon>Cichorieae</taxon>
        <taxon>Lactucinae</taxon>
        <taxon>Lactuca</taxon>
    </lineage>
</organism>
<dbReference type="AlphaFoldDB" id="A0AAU9MPD7"/>
<protein>
    <submittedName>
        <fullName evidence="1">Uncharacterized protein</fullName>
    </submittedName>
</protein>
<keyword evidence="2" id="KW-1185">Reference proteome</keyword>
<gene>
    <name evidence="1" type="ORF">LVIROSA_LOCUS13616</name>
</gene>
<evidence type="ECO:0000313" key="2">
    <source>
        <dbReference type="Proteomes" id="UP001157418"/>
    </source>
</evidence>